<evidence type="ECO:0000256" key="1">
    <source>
        <dbReference type="SAM" id="MobiDB-lite"/>
    </source>
</evidence>
<gene>
    <name evidence="3" type="primary">LOC130465524</name>
</gene>
<accession>A0ABM3R3V0</accession>
<organism evidence="2 3">
    <name type="scientific">Spinacia oleracea</name>
    <name type="common">Spinach</name>
    <dbReference type="NCBI Taxonomy" id="3562"/>
    <lineage>
        <taxon>Eukaryota</taxon>
        <taxon>Viridiplantae</taxon>
        <taxon>Streptophyta</taxon>
        <taxon>Embryophyta</taxon>
        <taxon>Tracheophyta</taxon>
        <taxon>Spermatophyta</taxon>
        <taxon>Magnoliopsida</taxon>
        <taxon>eudicotyledons</taxon>
        <taxon>Gunneridae</taxon>
        <taxon>Pentapetalae</taxon>
        <taxon>Caryophyllales</taxon>
        <taxon>Chenopodiaceae</taxon>
        <taxon>Chenopodioideae</taxon>
        <taxon>Anserineae</taxon>
        <taxon>Spinacia</taxon>
    </lineage>
</organism>
<protein>
    <submittedName>
        <fullName evidence="3">Uncharacterized protein</fullName>
    </submittedName>
</protein>
<evidence type="ECO:0000313" key="2">
    <source>
        <dbReference type="Proteomes" id="UP000813463"/>
    </source>
</evidence>
<sequence length="142" mass="16241">MVDSSDFLPPALPNHRKKRLIFLVDKREKKKGIEVDKETKDYAKIIPKIKPKSSSLWITCKAFVNTFSGGSRGTSDPRSQAINSIEPSEEARSISASFRPKETLPNNDMFIWNEQLRGFCGAVHKQCRVLDNWSEKTKQEEE</sequence>
<feature type="region of interest" description="Disordered" evidence="1">
    <location>
        <begin position="69"/>
        <end position="102"/>
    </location>
</feature>
<dbReference type="Proteomes" id="UP000813463">
    <property type="component" value="Chromosome 1"/>
</dbReference>
<name>A0ABM3R3V0_SPIOL</name>
<dbReference type="RefSeq" id="XP_056690296.1">
    <property type="nucleotide sequence ID" value="XM_056834318.1"/>
</dbReference>
<dbReference type="GeneID" id="130465524"/>
<keyword evidence="2" id="KW-1185">Reference proteome</keyword>
<evidence type="ECO:0000313" key="3">
    <source>
        <dbReference type="RefSeq" id="XP_056690296.1"/>
    </source>
</evidence>
<reference evidence="3" key="2">
    <citation type="submission" date="2025-08" db="UniProtKB">
        <authorList>
            <consortium name="RefSeq"/>
        </authorList>
    </citation>
    <scope>IDENTIFICATION</scope>
    <source>
        <tissue evidence="3">Leaf</tissue>
    </source>
</reference>
<feature type="compositionally biased region" description="Polar residues" evidence="1">
    <location>
        <begin position="69"/>
        <end position="86"/>
    </location>
</feature>
<reference evidence="2" key="1">
    <citation type="journal article" date="2021" name="Nat. Commun.">
        <title>Genomic analyses provide insights into spinach domestication and the genetic basis of agronomic traits.</title>
        <authorList>
            <person name="Cai X."/>
            <person name="Sun X."/>
            <person name="Xu C."/>
            <person name="Sun H."/>
            <person name="Wang X."/>
            <person name="Ge C."/>
            <person name="Zhang Z."/>
            <person name="Wang Q."/>
            <person name="Fei Z."/>
            <person name="Jiao C."/>
            <person name="Wang Q."/>
        </authorList>
    </citation>
    <scope>NUCLEOTIDE SEQUENCE [LARGE SCALE GENOMIC DNA]</scope>
    <source>
        <strain evidence="2">cv. Varoflay</strain>
    </source>
</reference>
<proteinExistence type="predicted"/>